<dbReference type="PANTHER" id="PTHR37689:SF1">
    <property type="entry name" value="PROTEIN FDHE"/>
    <property type="match status" value="1"/>
</dbReference>
<dbReference type="HOGENOM" id="CLU_055275_0_0_5"/>
<dbReference type="CDD" id="cd16341">
    <property type="entry name" value="FdhE"/>
    <property type="match status" value="1"/>
</dbReference>
<dbReference type="PANTHER" id="PTHR37689">
    <property type="entry name" value="PROTEIN FDHE"/>
    <property type="match status" value="1"/>
</dbReference>
<evidence type="ECO:0000313" key="6">
    <source>
        <dbReference type="EMBL" id="EPE96694.1"/>
    </source>
</evidence>
<feature type="domain" description="FdhE central" evidence="4">
    <location>
        <begin position="185"/>
        <end position="223"/>
    </location>
</feature>
<evidence type="ECO:0000259" key="5">
    <source>
        <dbReference type="Pfam" id="PF24860"/>
    </source>
</evidence>
<feature type="domain" description="FdhE C-terminal" evidence="5">
    <location>
        <begin position="224"/>
        <end position="302"/>
    </location>
</feature>
<dbReference type="InterPro" id="IPR056797">
    <property type="entry name" value="FdhE_central"/>
</dbReference>
<dbReference type="SUPFAM" id="SSF144020">
    <property type="entry name" value="FdhE-like"/>
    <property type="match status" value="1"/>
</dbReference>
<keyword evidence="7" id="KW-1185">Reference proteome</keyword>
<reference evidence="6 7" key="1">
    <citation type="journal article" date="2012" name="J. Bacteriol.">
        <title>Genome sequence of Rhizobium grahamii CCGE502, a broad-host-range symbiont with low nodulation competitiveness in Phaseolus vulgaris.</title>
        <authorList>
            <person name="Althabegoiti M.J."/>
            <person name="Lozano L."/>
            <person name="Torres-Tejerizo G."/>
            <person name="Ormeno-Orrillo E."/>
            <person name="Rogel M.A."/>
            <person name="Gonzalez V."/>
            <person name="Martinez-Romero E."/>
        </authorList>
    </citation>
    <scope>NUCLEOTIDE SEQUENCE [LARGE SCALE GENOMIC DNA]</scope>
    <source>
        <strain evidence="6 7">CCGE 502</strain>
    </source>
</reference>
<dbReference type="EMBL" id="AEYE02000022">
    <property type="protein sequence ID" value="EPE96694.1"/>
    <property type="molecule type" value="Genomic_DNA"/>
</dbReference>
<dbReference type="NCBIfam" id="TIGR01562">
    <property type="entry name" value="FdhE"/>
    <property type="match status" value="1"/>
</dbReference>
<evidence type="ECO:0000259" key="3">
    <source>
        <dbReference type="Pfam" id="PF04216"/>
    </source>
</evidence>
<comment type="similarity">
    <text evidence="2">Belongs to the FdhE family.</text>
</comment>
<dbReference type="HAMAP" id="MF_00611">
    <property type="entry name" value="FdeH"/>
    <property type="match status" value="1"/>
</dbReference>
<keyword evidence="1 2" id="KW-0963">Cytoplasm</keyword>
<evidence type="ECO:0000313" key="7">
    <source>
        <dbReference type="Proteomes" id="UP000014411"/>
    </source>
</evidence>
<dbReference type="RefSeq" id="WP_016555723.1">
    <property type="nucleotide sequence ID" value="NZ_AEYE02000022.1"/>
</dbReference>
<gene>
    <name evidence="2" type="primary">fdhE</name>
    <name evidence="6" type="ORF">RGCCGE502_18730</name>
</gene>
<dbReference type="Gene3D" id="3.90.1670.10">
    <property type="entry name" value="FdhE-like domain"/>
    <property type="match status" value="1"/>
</dbReference>
<dbReference type="STRING" id="990285.RGCCGE502_18730"/>
<dbReference type="Pfam" id="PF24860">
    <property type="entry name" value="FdhE_C"/>
    <property type="match status" value="1"/>
</dbReference>
<comment type="function">
    <text evidence="2">Necessary for formate dehydrogenase activity.</text>
</comment>
<dbReference type="GO" id="GO:0008199">
    <property type="term" value="F:ferric iron binding"/>
    <property type="evidence" value="ECO:0007669"/>
    <property type="project" value="TreeGrafter"/>
</dbReference>
<dbReference type="InterPro" id="IPR056774">
    <property type="entry name" value="FdhE_N"/>
</dbReference>
<dbReference type="GO" id="GO:0051604">
    <property type="term" value="P:protein maturation"/>
    <property type="evidence" value="ECO:0007669"/>
    <property type="project" value="TreeGrafter"/>
</dbReference>
<proteinExistence type="inferred from homology"/>
<dbReference type="Pfam" id="PF04216">
    <property type="entry name" value="FdhE_N"/>
    <property type="match status" value="1"/>
</dbReference>
<dbReference type="InterPro" id="IPR006452">
    <property type="entry name" value="Formate_DH_accessory"/>
</dbReference>
<dbReference type="PIRSF" id="PIRSF018296">
    <property type="entry name" value="Format_dh_formtn"/>
    <property type="match status" value="1"/>
</dbReference>
<evidence type="ECO:0000256" key="1">
    <source>
        <dbReference type="ARBA" id="ARBA00022490"/>
    </source>
</evidence>
<feature type="domain" description="FdhE N-terminal" evidence="3">
    <location>
        <begin position="22"/>
        <end position="181"/>
    </location>
</feature>
<dbReference type="Pfam" id="PF24859">
    <property type="entry name" value="FdhE_central"/>
    <property type="match status" value="1"/>
</dbReference>
<comment type="subcellular location">
    <subcellularLocation>
        <location evidence="2">Cytoplasm</location>
    </subcellularLocation>
</comment>
<dbReference type="InterPro" id="IPR056796">
    <property type="entry name" value="FdhE_C"/>
</dbReference>
<dbReference type="GO" id="GO:0005829">
    <property type="term" value="C:cytosol"/>
    <property type="evidence" value="ECO:0007669"/>
    <property type="project" value="TreeGrafter"/>
</dbReference>
<protein>
    <recommendedName>
        <fullName evidence="2">Protein FdhE homolog</fullName>
    </recommendedName>
</protein>
<organism evidence="6 7">
    <name type="scientific">Rhizobium grahamii CCGE 502</name>
    <dbReference type="NCBI Taxonomy" id="990285"/>
    <lineage>
        <taxon>Bacteria</taxon>
        <taxon>Pseudomonadati</taxon>
        <taxon>Pseudomonadota</taxon>
        <taxon>Alphaproteobacteria</taxon>
        <taxon>Hyphomicrobiales</taxon>
        <taxon>Rhizobiaceae</taxon>
        <taxon>Rhizobium/Agrobacterium group</taxon>
        <taxon>Rhizobium</taxon>
    </lineage>
</organism>
<sequence>MSISSIQPDPSAIGIAKTRFAIPPNPARIFSDRAARFDVLAKGSRLSPYLEFLACVTRLQSEFTLDAPSMDPLDADRLATARSVSMPPIDRNALIGSPGIRTTVSGFLARAERLAVPPQSASALAEVRAADDETIDWIIGNILSDTLPLESLAHHIFVAAGAQIYMTRLASTLEEGTLVPVGIGVCPACGGRPVGSMVVGFQGAEGARYAVCACCFMQWNEVRVKCLACGSTKGVGYRAVETGEDDATVKAEVCDNCRSWTKILYQNKNPSLDMVADDVASLGLDTLMKETEYRRAGFDPFLVGY</sequence>
<comment type="caution">
    <text evidence="6">The sequence shown here is derived from an EMBL/GenBank/DDBJ whole genome shotgun (WGS) entry which is preliminary data.</text>
</comment>
<evidence type="ECO:0000256" key="2">
    <source>
        <dbReference type="HAMAP-Rule" id="MF_00611"/>
    </source>
</evidence>
<evidence type="ECO:0000259" key="4">
    <source>
        <dbReference type="Pfam" id="PF24859"/>
    </source>
</evidence>
<name>S3HDC3_9HYPH</name>
<dbReference type="eggNOG" id="COG3058">
    <property type="taxonomic scope" value="Bacteria"/>
</dbReference>
<accession>S3HDC3</accession>
<dbReference type="AlphaFoldDB" id="S3HDC3"/>
<dbReference type="InterPro" id="IPR024064">
    <property type="entry name" value="FdhE-like_sf"/>
</dbReference>
<dbReference type="Proteomes" id="UP000014411">
    <property type="component" value="Unassembled WGS sequence"/>
</dbReference>